<feature type="domain" description="Nudix hydrolase" evidence="14">
    <location>
        <begin position="21"/>
        <end position="150"/>
    </location>
</feature>
<dbReference type="PRINTS" id="PR00502">
    <property type="entry name" value="NUDIXFAMILY"/>
</dbReference>
<keyword evidence="8 13" id="KW-0460">Magnesium</keyword>
<keyword evidence="5 13" id="KW-0479">Metal-binding</keyword>
<comment type="cofactor">
    <cofactor evidence="1 13">
        <name>Mg(2+)</name>
        <dbReference type="ChEBI" id="CHEBI:18420"/>
    </cofactor>
</comment>
<evidence type="ECO:0000256" key="9">
    <source>
        <dbReference type="ARBA" id="ARBA00023204"/>
    </source>
</evidence>
<keyword evidence="16" id="KW-1185">Reference proteome</keyword>
<dbReference type="InterPro" id="IPR029119">
    <property type="entry name" value="MutY_C"/>
</dbReference>
<evidence type="ECO:0000256" key="8">
    <source>
        <dbReference type="ARBA" id="ARBA00022842"/>
    </source>
</evidence>
<dbReference type="PANTHER" id="PTHR47707">
    <property type="entry name" value="8-OXO-DGTP DIPHOSPHATASE"/>
    <property type="match status" value="1"/>
</dbReference>
<evidence type="ECO:0000256" key="13">
    <source>
        <dbReference type="PIRSR" id="PIRSR603561-2"/>
    </source>
</evidence>
<feature type="binding site" evidence="12">
    <location>
        <position position="43"/>
    </location>
    <ligand>
        <name>8-oxo-dGTP</name>
        <dbReference type="ChEBI" id="CHEBI:77896"/>
    </ligand>
</feature>
<feature type="binding site" evidence="13">
    <location>
        <position position="77"/>
    </location>
    <ligand>
        <name>Mg(2+)</name>
        <dbReference type="ChEBI" id="CHEBI:18420"/>
    </ligand>
</feature>
<dbReference type="InterPro" id="IPR020476">
    <property type="entry name" value="Nudix_hydrolase"/>
</dbReference>
<keyword evidence="9" id="KW-0234">DNA repair</keyword>
<dbReference type="InterPro" id="IPR047127">
    <property type="entry name" value="MutT-like"/>
</dbReference>
<feature type="binding site" evidence="13">
    <location>
        <position position="57"/>
    </location>
    <ligand>
        <name>Mg(2+)</name>
        <dbReference type="ChEBI" id="CHEBI:18420"/>
    </ligand>
</feature>
<evidence type="ECO:0000256" key="7">
    <source>
        <dbReference type="ARBA" id="ARBA00022801"/>
    </source>
</evidence>
<dbReference type="Proteomes" id="UP001204953">
    <property type="component" value="Unassembled WGS sequence"/>
</dbReference>
<evidence type="ECO:0000256" key="1">
    <source>
        <dbReference type="ARBA" id="ARBA00001946"/>
    </source>
</evidence>
<evidence type="ECO:0000256" key="4">
    <source>
        <dbReference type="ARBA" id="ARBA00022705"/>
    </source>
</evidence>
<dbReference type="NCBIfam" id="TIGR00586">
    <property type="entry name" value="mutt"/>
    <property type="match status" value="1"/>
</dbReference>
<keyword evidence="4" id="KW-0235">DNA replication</keyword>
<evidence type="ECO:0000313" key="16">
    <source>
        <dbReference type="Proteomes" id="UP001204953"/>
    </source>
</evidence>
<dbReference type="GO" id="GO:0046872">
    <property type="term" value="F:metal ion binding"/>
    <property type="evidence" value="ECO:0007669"/>
    <property type="project" value="UniProtKB-KW"/>
</dbReference>
<evidence type="ECO:0000256" key="2">
    <source>
        <dbReference type="ARBA" id="ARBA00005582"/>
    </source>
</evidence>
<dbReference type="GO" id="GO:0006260">
    <property type="term" value="P:DNA replication"/>
    <property type="evidence" value="ECO:0007669"/>
    <property type="project" value="UniProtKB-KW"/>
</dbReference>
<dbReference type="SUPFAM" id="SSF55811">
    <property type="entry name" value="Nudix"/>
    <property type="match status" value="1"/>
</dbReference>
<dbReference type="EC" id="3.6.1.55" evidence="11"/>
<proteinExistence type="inferred from homology"/>
<name>A0AAE3GZ91_9CYAN</name>
<dbReference type="Gene3D" id="3.90.79.10">
    <property type="entry name" value="Nucleoside Triphosphate Pyrophosphohydrolase"/>
    <property type="match status" value="1"/>
</dbReference>
<comment type="caution">
    <text evidence="15">The sequence shown here is derived from an EMBL/GenBank/DDBJ whole genome shotgun (WGS) entry which is preliminary data.</text>
</comment>
<reference evidence="15" key="1">
    <citation type="submission" date="2022-06" db="EMBL/GenBank/DDBJ databases">
        <title>New cyanobacteria of genus Symplocastrum in benthos of Lake Baikal.</title>
        <authorList>
            <person name="Sorokovikova E."/>
            <person name="Tikhonova I."/>
            <person name="Krasnopeev A."/>
            <person name="Evseev P."/>
            <person name="Gladkikh A."/>
            <person name="Belykh O."/>
        </authorList>
    </citation>
    <scope>NUCLEOTIDE SEQUENCE</scope>
    <source>
        <strain evidence="15">BBK-W-15</strain>
    </source>
</reference>
<dbReference type="GO" id="GO:0044716">
    <property type="term" value="F:8-oxo-GDP phosphatase activity"/>
    <property type="evidence" value="ECO:0007669"/>
    <property type="project" value="TreeGrafter"/>
</dbReference>
<evidence type="ECO:0000256" key="10">
    <source>
        <dbReference type="ARBA" id="ARBA00035861"/>
    </source>
</evidence>
<evidence type="ECO:0000256" key="6">
    <source>
        <dbReference type="ARBA" id="ARBA00022763"/>
    </source>
</evidence>
<dbReference type="GO" id="GO:0006281">
    <property type="term" value="P:DNA repair"/>
    <property type="evidence" value="ECO:0007669"/>
    <property type="project" value="UniProtKB-KW"/>
</dbReference>
<dbReference type="InterPro" id="IPR000086">
    <property type="entry name" value="NUDIX_hydrolase_dom"/>
</dbReference>
<keyword evidence="3" id="KW-0515">Mutator protein</keyword>
<dbReference type="EMBL" id="JAMZMM010000314">
    <property type="protein sequence ID" value="MCP2731332.1"/>
    <property type="molecule type" value="Genomic_DNA"/>
</dbReference>
<organism evidence="15 16">
    <name type="scientific">Limnofasciculus baicalensis BBK-W-15</name>
    <dbReference type="NCBI Taxonomy" id="2699891"/>
    <lineage>
        <taxon>Bacteria</taxon>
        <taxon>Bacillati</taxon>
        <taxon>Cyanobacteriota</taxon>
        <taxon>Cyanophyceae</taxon>
        <taxon>Coleofasciculales</taxon>
        <taxon>Coleofasciculaceae</taxon>
        <taxon>Limnofasciculus</taxon>
        <taxon>Limnofasciculus baicalensis</taxon>
    </lineage>
</organism>
<dbReference type="CDD" id="cd03425">
    <property type="entry name" value="NUDIX_MutT_NudA_like"/>
    <property type="match status" value="1"/>
</dbReference>
<keyword evidence="6" id="KW-0227">DNA damage</keyword>
<dbReference type="InterPro" id="IPR015797">
    <property type="entry name" value="NUDIX_hydrolase-like_dom_sf"/>
</dbReference>
<dbReference type="PANTHER" id="PTHR47707:SF1">
    <property type="entry name" value="NUDIX HYDROLASE FAMILY PROTEIN"/>
    <property type="match status" value="1"/>
</dbReference>
<dbReference type="GO" id="GO:0008413">
    <property type="term" value="F:8-oxo-7,8-dihydroguanosine triphosphate pyrophosphatase activity"/>
    <property type="evidence" value="ECO:0007669"/>
    <property type="project" value="InterPro"/>
</dbReference>
<dbReference type="InterPro" id="IPR003561">
    <property type="entry name" value="Mutator_MutT"/>
</dbReference>
<dbReference type="PROSITE" id="PS51462">
    <property type="entry name" value="NUDIX"/>
    <property type="match status" value="1"/>
</dbReference>
<evidence type="ECO:0000256" key="11">
    <source>
        <dbReference type="ARBA" id="ARBA00038905"/>
    </source>
</evidence>
<gene>
    <name evidence="15" type="primary">mutT</name>
    <name evidence="15" type="ORF">NJ959_23175</name>
</gene>
<dbReference type="AlphaFoldDB" id="A0AAE3GZ91"/>
<feature type="binding site" evidence="12">
    <location>
        <position position="139"/>
    </location>
    <ligand>
        <name>8-oxo-dGTP</name>
        <dbReference type="ChEBI" id="CHEBI:77896"/>
    </ligand>
</feature>
<evidence type="ECO:0000256" key="3">
    <source>
        <dbReference type="ARBA" id="ARBA00022457"/>
    </source>
</evidence>
<evidence type="ECO:0000256" key="5">
    <source>
        <dbReference type="ARBA" id="ARBA00022723"/>
    </source>
</evidence>
<sequence length="159" mass="17815">MPLILLGVGSDLPMSEMSPSLPHKTIGVGVIWNDQKQILIDRRRAEGLMGGLWEFPGGKIEAGETIEDCIKREIKEELAIDIEVGDCLITIEHDYSHFSVRLIVHHCRHLAGVPQTVECEEIRWVTLDEIDGFSFPEANSQIIAALRQISGCPFIPTKW</sequence>
<dbReference type="GO" id="GO:0044715">
    <property type="term" value="F:8-oxo-dGDP phosphatase activity"/>
    <property type="evidence" value="ECO:0007669"/>
    <property type="project" value="TreeGrafter"/>
</dbReference>
<keyword evidence="7" id="KW-0378">Hydrolase</keyword>
<feature type="binding site" evidence="12">
    <location>
        <begin position="54"/>
        <end position="57"/>
    </location>
    <ligand>
        <name>8-oxo-dGTP</name>
        <dbReference type="ChEBI" id="CHEBI:77896"/>
    </ligand>
</feature>
<evidence type="ECO:0000256" key="12">
    <source>
        <dbReference type="PIRSR" id="PIRSR603561-1"/>
    </source>
</evidence>
<accession>A0AAE3GZ91</accession>
<protein>
    <recommendedName>
        <fullName evidence="11">8-oxo-dGTP diphosphatase</fullName>
        <ecNumber evidence="11">3.6.1.55</ecNumber>
    </recommendedName>
</protein>
<dbReference type="RefSeq" id="WP_254014072.1">
    <property type="nucleotide sequence ID" value="NZ_JAMZMM010000314.1"/>
</dbReference>
<comment type="similarity">
    <text evidence="2">Belongs to the Nudix hydrolase family.</text>
</comment>
<evidence type="ECO:0000259" key="14">
    <source>
        <dbReference type="PROSITE" id="PS51462"/>
    </source>
</evidence>
<comment type="catalytic activity">
    <reaction evidence="10">
        <text>8-oxo-dGTP + H2O = 8-oxo-dGMP + diphosphate + H(+)</text>
        <dbReference type="Rhea" id="RHEA:31575"/>
        <dbReference type="ChEBI" id="CHEBI:15377"/>
        <dbReference type="ChEBI" id="CHEBI:15378"/>
        <dbReference type="ChEBI" id="CHEBI:33019"/>
        <dbReference type="ChEBI" id="CHEBI:63224"/>
        <dbReference type="ChEBI" id="CHEBI:77896"/>
        <dbReference type="EC" id="3.6.1.55"/>
    </reaction>
</comment>
<dbReference type="Pfam" id="PF14815">
    <property type="entry name" value="NUDIX_4"/>
    <property type="match status" value="1"/>
</dbReference>
<evidence type="ECO:0000313" key="15">
    <source>
        <dbReference type="EMBL" id="MCP2731332.1"/>
    </source>
</evidence>
<dbReference type="GO" id="GO:0035539">
    <property type="term" value="F:8-oxo-7,8-dihydrodeoxyguanosine triphosphate pyrophosphatase activity"/>
    <property type="evidence" value="ECO:0007669"/>
    <property type="project" value="UniProtKB-EC"/>
</dbReference>